<proteinExistence type="predicted"/>
<dbReference type="EMBL" id="JAUSUG010000012">
    <property type="protein sequence ID" value="MDQ0255760.1"/>
    <property type="molecule type" value="Genomic_DNA"/>
</dbReference>
<keyword evidence="3" id="KW-0694">RNA-binding</keyword>
<dbReference type="EC" id="2.1.1.-" evidence="5"/>
<dbReference type="PANTHER" id="PTHR47313:SF1">
    <property type="entry name" value="RIBOSOMAL RNA LARGE SUBUNIT METHYLTRANSFERASE K_L"/>
    <property type="match status" value="1"/>
</dbReference>
<evidence type="ECO:0000256" key="2">
    <source>
        <dbReference type="ARBA" id="ARBA00022679"/>
    </source>
</evidence>
<dbReference type="Pfam" id="PF01170">
    <property type="entry name" value="UPF0020"/>
    <property type="match status" value="1"/>
</dbReference>
<dbReference type="SUPFAM" id="SSF53335">
    <property type="entry name" value="S-adenosyl-L-methionine-dependent methyltransferases"/>
    <property type="match status" value="1"/>
</dbReference>
<dbReference type="Proteomes" id="UP001230005">
    <property type="component" value="Unassembled WGS sequence"/>
</dbReference>
<feature type="domain" description="THUMP" evidence="4">
    <location>
        <begin position="45"/>
        <end position="155"/>
    </location>
</feature>
<dbReference type="Gene3D" id="3.40.50.150">
    <property type="entry name" value="Vaccinia Virus protein VP39"/>
    <property type="match status" value="1"/>
</dbReference>
<sequence>MESVTLIATAAMGLESIVADEVRGLGYTDVKVENGKVIFEADPSGIARANLWLRTADRVKLLVGEFEARSFEELFEQTKALPWSEYISKDAEFPVIGKSVKSTLYSVPDCQAIVKKAVVESLKESYHIEWFDENGPLQRIEVAILKDVVSLTIDTSGTGLHKRGYRYLHNEAPLKETLAAALIKLTNWNPDKPFVDPFCGSGTLPIEAALIGQNIAPGVNREFAFEKWAWYREDWYNLALQEAEDLAKYDQPLNIIGSDIDHKMIELASHNATEAGFPDQIKYKQMQVKDFTTKEEYGVVVGNPPYGERMKERPYVENLYREMGRTFLPLETWSVYIITSYENFEKVYGAKATKKRKLYNGNIRTDFYQYWGKRPPKNNKK</sequence>
<gene>
    <name evidence="5" type="ORF">J2S74_003142</name>
</gene>
<keyword evidence="2 5" id="KW-0808">Transferase</keyword>
<name>A0ABU0A095_9BACI</name>
<dbReference type="SMART" id="SM00981">
    <property type="entry name" value="THUMP"/>
    <property type="match status" value="1"/>
</dbReference>
<protein>
    <submittedName>
        <fullName evidence="5">N6-adenine-specific DNA methylase</fullName>
        <ecNumber evidence="5">2.1.1.-</ecNumber>
    </submittedName>
</protein>
<organism evidence="5 6">
    <name type="scientific">Evansella vedderi</name>
    <dbReference type="NCBI Taxonomy" id="38282"/>
    <lineage>
        <taxon>Bacteria</taxon>
        <taxon>Bacillati</taxon>
        <taxon>Bacillota</taxon>
        <taxon>Bacilli</taxon>
        <taxon>Bacillales</taxon>
        <taxon>Bacillaceae</taxon>
        <taxon>Evansella</taxon>
    </lineage>
</organism>
<evidence type="ECO:0000256" key="1">
    <source>
        <dbReference type="ARBA" id="ARBA00022603"/>
    </source>
</evidence>
<dbReference type="PROSITE" id="PS00092">
    <property type="entry name" value="N6_MTASE"/>
    <property type="match status" value="1"/>
</dbReference>
<dbReference type="PANTHER" id="PTHR47313">
    <property type="entry name" value="RIBOSOMAL RNA LARGE SUBUNIT METHYLTRANSFERASE K/L"/>
    <property type="match status" value="1"/>
</dbReference>
<keyword evidence="1 5" id="KW-0489">Methyltransferase</keyword>
<dbReference type="PROSITE" id="PS51165">
    <property type="entry name" value="THUMP"/>
    <property type="match status" value="1"/>
</dbReference>
<dbReference type="Pfam" id="PF02926">
    <property type="entry name" value="THUMP"/>
    <property type="match status" value="1"/>
</dbReference>
<dbReference type="InterPro" id="IPR054170">
    <property type="entry name" value="RlmL_1st"/>
</dbReference>
<dbReference type="Gene3D" id="3.30.2130.30">
    <property type="match status" value="1"/>
</dbReference>
<dbReference type="InterPro" id="IPR029063">
    <property type="entry name" value="SAM-dependent_MTases_sf"/>
</dbReference>
<dbReference type="CDD" id="cd11715">
    <property type="entry name" value="THUMP_AdoMetMT"/>
    <property type="match status" value="1"/>
</dbReference>
<comment type="caution">
    <text evidence="5">The sequence shown here is derived from an EMBL/GenBank/DDBJ whole genome shotgun (WGS) entry which is preliminary data.</text>
</comment>
<dbReference type="RefSeq" id="WP_307326888.1">
    <property type="nucleotide sequence ID" value="NZ_JAUSUG010000012.1"/>
</dbReference>
<dbReference type="InterPro" id="IPR002052">
    <property type="entry name" value="DNA_methylase_N6_adenine_CS"/>
</dbReference>
<dbReference type="GO" id="GO:0032259">
    <property type="term" value="P:methylation"/>
    <property type="evidence" value="ECO:0007669"/>
    <property type="project" value="UniProtKB-KW"/>
</dbReference>
<evidence type="ECO:0000256" key="3">
    <source>
        <dbReference type="PROSITE-ProRule" id="PRU00529"/>
    </source>
</evidence>
<accession>A0ABU0A095</accession>
<evidence type="ECO:0000313" key="5">
    <source>
        <dbReference type="EMBL" id="MDQ0255760.1"/>
    </source>
</evidence>
<dbReference type="InterPro" id="IPR004114">
    <property type="entry name" value="THUMP_dom"/>
</dbReference>
<dbReference type="PROSITE" id="PS01261">
    <property type="entry name" value="UPF0020"/>
    <property type="match status" value="1"/>
</dbReference>
<dbReference type="GO" id="GO:0008168">
    <property type="term" value="F:methyltransferase activity"/>
    <property type="evidence" value="ECO:0007669"/>
    <property type="project" value="UniProtKB-KW"/>
</dbReference>
<dbReference type="InterPro" id="IPR000241">
    <property type="entry name" value="RlmKL-like_Mtase"/>
</dbReference>
<reference evidence="5 6" key="1">
    <citation type="submission" date="2023-07" db="EMBL/GenBank/DDBJ databases">
        <title>Genomic Encyclopedia of Type Strains, Phase IV (KMG-IV): sequencing the most valuable type-strain genomes for metagenomic binning, comparative biology and taxonomic classification.</title>
        <authorList>
            <person name="Goeker M."/>
        </authorList>
    </citation>
    <scope>NUCLEOTIDE SEQUENCE [LARGE SCALE GENOMIC DNA]</scope>
    <source>
        <strain evidence="5 6">DSM 9768</strain>
    </source>
</reference>
<evidence type="ECO:0000259" key="4">
    <source>
        <dbReference type="PROSITE" id="PS51165"/>
    </source>
</evidence>
<keyword evidence="6" id="KW-1185">Reference proteome</keyword>
<dbReference type="InterPro" id="IPR053943">
    <property type="entry name" value="RlmKL-like_Mtase_CS"/>
</dbReference>
<dbReference type="Pfam" id="PF22020">
    <property type="entry name" value="RlmL_1st"/>
    <property type="match status" value="1"/>
</dbReference>
<evidence type="ECO:0000313" key="6">
    <source>
        <dbReference type="Proteomes" id="UP001230005"/>
    </source>
</evidence>